<dbReference type="OrthoDB" id="275336at2"/>
<evidence type="ECO:0000256" key="1">
    <source>
        <dbReference type="SAM" id="MobiDB-lite"/>
    </source>
</evidence>
<dbReference type="AlphaFoldDB" id="A0A4R4ZF99"/>
<name>A0A4R4ZF99_9ACTN</name>
<evidence type="ECO:0000313" key="3">
    <source>
        <dbReference type="EMBL" id="TDD57153.1"/>
    </source>
</evidence>
<dbReference type="Pfam" id="PF00583">
    <property type="entry name" value="Acetyltransf_1"/>
    <property type="match status" value="1"/>
</dbReference>
<dbReference type="EMBL" id="SMKX01000078">
    <property type="protein sequence ID" value="TDD57153.1"/>
    <property type="molecule type" value="Genomic_DNA"/>
</dbReference>
<evidence type="ECO:0000313" key="4">
    <source>
        <dbReference type="Proteomes" id="UP000295124"/>
    </source>
</evidence>
<keyword evidence="3" id="KW-0808">Transferase</keyword>
<dbReference type="SUPFAM" id="SSF55729">
    <property type="entry name" value="Acyl-CoA N-acyltransferases (Nat)"/>
    <property type="match status" value="1"/>
</dbReference>
<gene>
    <name evidence="3" type="ORF">E1263_24480</name>
</gene>
<evidence type="ECO:0000259" key="2">
    <source>
        <dbReference type="PROSITE" id="PS51186"/>
    </source>
</evidence>
<dbReference type="PROSITE" id="PS51186">
    <property type="entry name" value="GNAT"/>
    <property type="match status" value="1"/>
</dbReference>
<feature type="domain" description="N-acetyltransferase" evidence="2">
    <location>
        <begin position="15"/>
        <end position="168"/>
    </location>
</feature>
<dbReference type="CDD" id="cd04301">
    <property type="entry name" value="NAT_SF"/>
    <property type="match status" value="1"/>
</dbReference>
<feature type="region of interest" description="Disordered" evidence="1">
    <location>
        <begin position="154"/>
        <end position="187"/>
    </location>
</feature>
<protein>
    <submittedName>
        <fullName evidence="3">GNAT family N-acetyltransferase</fullName>
    </submittedName>
</protein>
<dbReference type="Gene3D" id="3.40.630.30">
    <property type="match status" value="1"/>
</dbReference>
<comment type="caution">
    <text evidence="3">The sequence shown here is derived from an EMBL/GenBank/DDBJ whole genome shotgun (WGS) entry which is preliminary data.</text>
</comment>
<dbReference type="InterPro" id="IPR000182">
    <property type="entry name" value="GNAT_dom"/>
</dbReference>
<dbReference type="GO" id="GO:0016747">
    <property type="term" value="F:acyltransferase activity, transferring groups other than amino-acyl groups"/>
    <property type="evidence" value="ECO:0007669"/>
    <property type="project" value="InterPro"/>
</dbReference>
<sequence length="187" mass="20765">MHSPAELIPAKEQPVEIRAVEEVSPEFARYFYTAVGGHWHWFGKLGWNWDQWVEWLSRPGFETYVPWVGGVPAGYIALRGVGSEVEIENFGLLKGFIGRGLGGHLLTAGIRQAWTLDQRHEDVAPITRVWVNTNTLDGPAALANYQARGLTPYKTLEEERPDADRTAPGPWPGWDGPPGVVREVPAG</sequence>
<proteinExistence type="predicted"/>
<accession>A0A4R4ZF99</accession>
<reference evidence="3 4" key="1">
    <citation type="submission" date="2019-03" db="EMBL/GenBank/DDBJ databases">
        <title>Draft genome sequences of novel Actinobacteria.</title>
        <authorList>
            <person name="Sahin N."/>
            <person name="Ay H."/>
            <person name="Saygin H."/>
        </authorList>
    </citation>
    <scope>NUCLEOTIDE SEQUENCE [LARGE SCALE GENOMIC DNA]</scope>
    <source>
        <strain evidence="3 4">JCM 13523</strain>
    </source>
</reference>
<feature type="compositionally biased region" description="Basic and acidic residues" evidence="1">
    <location>
        <begin position="155"/>
        <end position="165"/>
    </location>
</feature>
<keyword evidence="4" id="KW-1185">Reference proteome</keyword>
<dbReference type="InterPro" id="IPR016181">
    <property type="entry name" value="Acyl_CoA_acyltransferase"/>
</dbReference>
<dbReference type="Proteomes" id="UP000295124">
    <property type="component" value="Unassembled WGS sequence"/>
</dbReference>
<organism evidence="3 4">
    <name type="scientific">Kribbella antibiotica</name>
    <dbReference type="NCBI Taxonomy" id="190195"/>
    <lineage>
        <taxon>Bacteria</taxon>
        <taxon>Bacillati</taxon>
        <taxon>Actinomycetota</taxon>
        <taxon>Actinomycetes</taxon>
        <taxon>Propionibacteriales</taxon>
        <taxon>Kribbellaceae</taxon>
        <taxon>Kribbella</taxon>
    </lineage>
</organism>